<sequence>MPMSSFRIPNVIDRALRSLGGGGGARRPEGPGAPGPRLQDWGPSAQPPRPGDNFRPRLPPPLHPPMGGQERAPVRSVAELVPPGLEDTPGQEALGQRFGADAALLASHLSPPQVSGSERATRLWAFYTAYATAAARHPPQPEARQSFREALEGQGFAELRDAHTGEDGVTRGLWVMEARTPAEARTRAAEVRLEPPPEVRHSEAAAARPAEQPLVQAAGARAATAFHGPVMPALRPRDEASSLEDERQAGDAPRRRGTSRRLGARMLWNVLHRFRAGPDDGAVAEGQWDRVTFGALLVLLAIALVVAALVSL</sequence>
<feature type="transmembrane region" description="Helical" evidence="2">
    <location>
        <begin position="291"/>
        <end position="310"/>
    </location>
</feature>
<proteinExistence type="predicted"/>
<evidence type="ECO:0000313" key="3">
    <source>
        <dbReference type="EMBL" id="NOJ79187.1"/>
    </source>
</evidence>
<feature type="compositionally biased region" description="Basic and acidic residues" evidence="1">
    <location>
        <begin position="185"/>
        <end position="203"/>
    </location>
</feature>
<dbReference type="EMBL" id="JABFNT010000033">
    <property type="protein sequence ID" value="NOJ79187.1"/>
    <property type="molecule type" value="Genomic_DNA"/>
</dbReference>
<feature type="region of interest" description="Disordered" evidence="1">
    <location>
        <begin position="16"/>
        <end position="75"/>
    </location>
</feature>
<comment type="caution">
    <text evidence="3">The sequence shown here is derived from an EMBL/GenBank/DDBJ whole genome shotgun (WGS) entry which is preliminary data.</text>
</comment>
<evidence type="ECO:0000313" key="4">
    <source>
        <dbReference type="Proteomes" id="UP000533080"/>
    </source>
</evidence>
<evidence type="ECO:0000256" key="1">
    <source>
        <dbReference type="SAM" id="MobiDB-lite"/>
    </source>
</evidence>
<evidence type="ECO:0000256" key="2">
    <source>
        <dbReference type="SAM" id="Phobius"/>
    </source>
</evidence>
<feature type="region of interest" description="Disordered" evidence="1">
    <location>
        <begin position="185"/>
        <end position="211"/>
    </location>
</feature>
<keyword evidence="2" id="KW-0812">Transmembrane</keyword>
<organism evidence="3 4">
    <name type="scientific">Myxococcus xanthus</name>
    <dbReference type="NCBI Taxonomy" id="34"/>
    <lineage>
        <taxon>Bacteria</taxon>
        <taxon>Pseudomonadati</taxon>
        <taxon>Myxococcota</taxon>
        <taxon>Myxococcia</taxon>
        <taxon>Myxococcales</taxon>
        <taxon>Cystobacterineae</taxon>
        <taxon>Myxococcaceae</taxon>
        <taxon>Myxococcus</taxon>
    </lineage>
</organism>
<accession>A0A7Y4IH49</accession>
<feature type="compositionally biased region" description="Basic and acidic residues" evidence="1">
    <location>
        <begin position="235"/>
        <end position="254"/>
    </location>
</feature>
<protein>
    <submittedName>
        <fullName evidence="3">Immediate early protein ICP0</fullName>
    </submittedName>
</protein>
<name>A0A7Y4IH49_MYXXA</name>
<keyword evidence="2" id="KW-1133">Transmembrane helix</keyword>
<gene>
    <name evidence="3" type="ORF">HNV28_12685</name>
</gene>
<reference evidence="3 4" key="1">
    <citation type="submission" date="2020-05" db="EMBL/GenBank/DDBJ databases">
        <authorList>
            <person name="Whitworth D."/>
        </authorList>
    </citation>
    <scope>NUCLEOTIDE SEQUENCE [LARGE SCALE GENOMIC DNA]</scope>
    <source>
        <strain evidence="3 4">AM005</strain>
    </source>
</reference>
<dbReference type="Proteomes" id="UP000533080">
    <property type="component" value="Unassembled WGS sequence"/>
</dbReference>
<feature type="region of interest" description="Disordered" evidence="1">
    <location>
        <begin position="227"/>
        <end position="258"/>
    </location>
</feature>
<dbReference type="AlphaFoldDB" id="A0A7Y4IH49"/>
<keyword evidence="2" id="KW-0472">Membrane</keyword>